<dbReference type="Pfam" id="PF00005">
    <property type="entry name" value="ABC_tran"/>
    <property type="match status" value="2"/>
</dbReference>
<dbReference type="PANTHER" id="PTHR45136:SF2">
    <property type="entry name" value="ABC TRANSPORTER DOMAIN-CONTAINING PROTEIN"/>
    <property type="match status" value="1"/>
</dbReference>
<dbReference type="AlphaFoldDB" id="A0AAV8PZH5"/>
<evidence type="ECO:0008006" key="18">
    <source>
        <dbReference type="Google" id="ProtNLM"/>
    </source>
</evidence>
<evidence type="ECO:0000256" key="5">
    <source>
        <dbReference type="ARBA" id="ARBA00022737"/>
    </source>
</evidence>
<evidence type="ECO:0000256" key="12">
    <source>
        <dbReference type="SAM" id="MobiDB-lite"/>
    </source>
</evidence>
<keyword evidence="6" id="KW-0547">Nucleotide-binding</keyword>
<accession>A0AAV8PZH5</accession>
<evidence type="ECO:0000313" key="17">
    <source>
        <dbReference type="Proteomes" id="UP001222027"/>
    </source>
</evidence>
<dbReference type="Gene3D" id="1.20.1560.10">
    <property type="entry name" value="ABC transporter type 1, transmembrane domain"/>
    <property type="match status" value="1"/>
</dbReference>
<evidence type="ECO:0000256" key="2">
    <source>
        <dbReference type="ARBA" id="ARBA00007577"/>
    </source>
</evidence>
<dbReference type="GO" id="GO:0005886">
    <property type="term" value="C:plasma membrane"/>
    <property type="evidence" value="ECO:0007669"/>
    <property type="project" value="UniProtKB-SubCell"/>
</dbReference>
<dbReference type="PANTHER" id="PTHR45136">
    <property type="entry name" value="ABC TRANSPORTER DOMAIN-CONTAINING PROTEIN"/>
    <property type="match status" value="1"/>
</dbReference>
<dbReference type="Pfam" id="PF00664">
    <property type="entry name" value="ABC_membrane"/>
    <property type="match status" value="2"/>
</dbReference>
<feature type="transmembrane region" description="Helical" evidence="13">
    <location>
        <begin position="185"/>
        <end position="204"/>
    </location>
</feature>
<evidence type="ECO:0000256" key="10">
    <source>
        <dbReference type="ARBA" id="ARBA00023180"/>
    </source>
</evidence>
<evidence type="ECO:0000256" key="11">
    <source>
        <dbReference type="ARBA" id="ARBA00062948"/>
    </source>
</evidence>
<feature type="domain" description="ABC transmembrane type-1" evidence="15">
    <location>
        <begin position="675"/>
        <end position="962"/>
    </location>
</feature>
<dbReference type="CDD" id="cd18577">
    <property type="entry name" value="ABC_6TM_Pgp_ABCB1_D1_like"/>
    <property type="match status" value="1"/>
</dbReference>
<evidence type="ECO:0000256" key="3">
    <source>
        <dbReference type="ARBA" id="ARBA00022448"/>
    </source>
</evidence>
<keyword evidence="17" id="KW-1185">Reference proteome</keyword>
<dbReference type="GO" id="GO:0005524">
    <property type="term" value="F:ATP binding"/>
    <property type="evidence" value="ECO:0007669"/>
    <property type="project" value="UniProtKB-KW"/>
</dbReference>
<dbReference type="Gene3D" id="3.40.50.300">
    <property type="entry name" value="P-loop containing nucleotide triphosphate hydrolases"/>
    <property type="match status" value="2"/>
</dbReference>
<feature type="region of interest" description="Disordered" evidence="12">
    <location>
        <begin position="630"/>
        <end position="649"/>
    </location>
</feature>
<keyword evidence="8 13" id="KW-1133">Transmembrane helix</keyword>
<dbReference type="CDD" id="cd18578">
    <property type="entry name" value="ABC_6TM_Pgp_ABCB1_D2_like"/>
    <property type="match status" value="1"/>
</dbReference>
<evidence type="ECO:0000256" key="6">
    <source>
        <dbReference type="ARBA" id="ARBA00022741"/>
    </source>
</evidence>
<feature type="transmembrane region" description="Helical" evidence="13">
    <location>
        <begin position="714"/>
        <end position="734"/>
    </location>
</feature>
<feature type="domain" description="ABC transporter" evidence="14">
    <location>
        <begin position="358"/>
        <end position="594"/>
    </location>
</feature>
<feature type="domain" description="ABC transmembrane type-1" evidence="15">
    <location>
        <begin position="35"/>
        <end position="323"/>
    </location>
</feature>
<keyword evidence="10" id="KW-0325">Glycoprotein</keyword>
<feature type="transmembrane region" description="Helical" evidence="13">
    <location>
        <begin position="821"/>
        <end position="840"/>
    </location>
</feature>
<dbReference type="InterPro" id="IPR036640">
    <property type="entry name" value="ABC1_TM_sf"/>
</dbReference>
<dbReference type="InterPro" id="IPR003593">
    <property type="entry name" value="AAA+_ATPase"/>
</dbReference>
<dbReference type="SUPFAM" id="SSF52540">
    <property type="entry name" value="P-loop containing nucleoside triphosphate hydrolases"/>
    <property type="match status" value="2"/>
</dbReference>
<evidence type="ECO:0000256" key="9">
    <source>
        <dbReference type="ARBA" id="ARBA00023136"/>
    </source>
</evidence>
<keyword evidence="9 13" id="KW-0472">Membrane</keyword>
<sequence>MEAETGRGDKKRSPFSSSFWTIFVHADATDMWLMAVGFVGAAGTGFTTPFVLLITTSIMNNLGDGPSASTHFIDNVNKNSLDFAYLSLLVFVTCFLEGYCWTRTGDRQAMRMRTRYLKAILRQDVEYFDLNATSMSEVITSVSSDSLIIQDVLGEKVPNFVKNVALFVGSYSIGFVVMWRLALVAFPTFLLLVIPGIMYARIFMDLAKNIRDEYEKAGAIAEQAVSSVRTAYSSVAELRTMSMFSDALEDSVKLGLRQGLAKGVAVGSNAVTFAIWAFITWYGSRVAMHHGVKGGHIFAVGTAIVRGGLAFGSGLSNIKYFSEASSAGERILKVMRRIPRIDSDSTEGIVMEKISGDVEFRSVEFAYPSRPDSIILNDFNLKVTAGATVALVGCSGSGKSTVIALMERFYDPRRGEILLDGVDIKSLRLKWLRSQIGLVSQEPTLFATSIKENILFGKEEATMEEVVAAAEASNAHNFISQLPQGYDTMVGERGVQMSGGQKQRIGIARAVLKSPKILLLDEATSALDSESERIVQEALDLASVGRTTIVVAHRLSTIRNADAIAVVQAGRVIELGCHDDLIRDEDGLYSSLVRLQQQTTRATVGEDSSSSSVALVASTLLCDRKSRSFPACSGSNSATSSRDQEAHDELEADAREVLSMRRLLLLNAPEWRQAVMGSLGAVAFGAVQPLCAFVMGSMISMFFPKDHEQIKSNTTTYCLVFVALSVLSFLVNILQHYNFGAMGEYLTKRVRERMLSKILTFEVGWFDRDENSTGAVCSRLANDANVVRMLVGDRMSLIIQTVSGITIAWTMGLAIAWKLGLVLIAIQPLTIVCYYCRKVILQSMSKKARASQSESSKVATEAVSNVRTITAFSSQDRIIQLFERTQDRQRQKSVWQSWVAGIVLGLSEALVRCSWSLAFWYGGRLMFHGRITAKALFQNVLILISTGRVIAEGGSMTSDLAKGADGVRSVFAVLDRCTHIDPEDDRGYRPKKLTGEIDIHGVDFAYPARPDVFIFRGFSLAIEAGKTTALVGQSGSGKSTVIGLIERFYDPLKGEVRIDGRDVKSYHLRSLRKHIGLVGQEPTLFAGTVRDNIAYGTEGATEGEIEEAARTANAHDFIGCLKDGYDTFCGDRGAQLSGGQKQRIAIARAVLKNPAVLLLDEATSALDSQSEKVVQAALERVMVGRTCVVVAHRLSTVRCCHLIAVLEKGSVVEKGTHESLLAMGPAGSYYGLVSLQSHGCPT</sequence>
<dbReference type="PROSITE" id="PS50929">
    <property type="entry name" value="ABC_TM1F"/>
    <property type="match status" value="2"/>
</dbReference>
<dbReference type="InterPro" id="IPR011527">
    <property type="entry name" value="ABC1_TM_dom"/>
</dbReference>
<dbReference type="InterPro" id="IPR027417">
    <property type="entry name" value="P-loop_NTPase"/>
</dbReference>
<keyword evidence="4 13" id="KW-0812">Transmembrane</keyword>
<dbReference type="InterPro" id="IPR003439">
    <property type="entry name" value="ABC_transporter-like_ATP-bd"/>
</dbReference>
<dbReference type="Proteomes" id="UP001222027">
    <property type="component" value="Unassembled WGS sequence"/>
</dbReference>
<evidence type="ECO:0000259" key="14">
    <source>
        <dbReference type="PROSITE" id="PS50893"/>
    </source>
</evidence>
<comment type="caution">
    <text evidence="16">The sequence shown here is derived from an EMBL/GenBank/DDBJ whole genome shotgun (WGS) entry which is preliminary data.</text>
</comment>
<dbReference type="CDD" id="cd03249">
    <property type="entry name" value="ABC_MTABC3_MDL1_MDL2"/>
    <property type="match status" value="2"/>
</dbReference>
<dbReference type="SUPFAM" id="SSF90123">
    <property type="entry name" value="ABC transporter transmembrane region"/>
    <property type="match status" value="2"/>
</dbReference>
<protein>
    <recommendedName>
        <fullName evidence="18">Multidrug resistance protein</fullName>
    </recommendedName>
</protein>
<comment type="similarity">
    <text evidence="2">Belongs to the ABC transporter superfamily. ABCB family. Multidrug resistance exporter (TC 3.A.1.201) subfamily.</text>
</comment>
<evidence type="ECO:0000313" key="16">
    <source>
        <dbReference type="EMBL" id="KAJ8498875.1"/>
    </source>
</evidence>
<dbReference type="EMBL" id="JAQQAF010000003">
    <property type="protein sequence ID" value="KAJ8498875.1"/>
    <property type="molecule type" value="Genomic_DNA"/>
</dbReference>
<feature type="transmembrane region" description="Helical" evidence="13">
    <location>
        <begin position="898"/>
        <end position="921"/>
    </location>
</feature>
<dbReference type="PROSITE" id="PS00211">
    <property type="entry name" value="ABC_TRANSPORTER_1"/>
    <property type="match status" value="2"/>
</dbReference>
<dbReference type="FunFam" id="3.40.50.300:FF:000205">
    <property type="entry name" value="ABC transporter B family member 4"/>
    <property type="match status" value="1"/>
</dbReference>
<evidence type="ECO:0000256" key="1">
    <source>
        <dbReference type="ARBA" id="ARBA00004651"/>
    </source>
</evidence>
<dbReference type="GO" id="GO:0016887">
    <property type="term" value="F:ATP hydrolysis activity"/>
    <property type="evidence" value="ECO:0007669"/>
    <property type="project" value="InterPro"/>
</dbReference>
<dbReference type="FunFam" id="3.40.50.300:FF:000066">
    <property type="entry name" value="ABC transporter B family member 1"/>
    <property type="match status" value="1"/>
</dbReference>
<dbReference type="PROSITE" id="PS50893">
    <property type="entry name" value="ABC_TRANSPORTER_2"/>
    <property type="match status" value="2"/>
</dbReference>
<keyword evidence="3" id="KW-0813">Transport</keyword>
<keyword evidence="5" id="KW-0677">Repeat</keyword>
<name>A0AAV8PZH5_ENSVE</name>
<proteinExistence type="inferred from homology"/>
<feature type="transmembrane region" description="Helical" evidence="13">
    <location>
        <begin position="679"/>
        <end position="702"/>
    </location>
</feature>
<organism evidence="16 17">
    <name type="scientific">Ensete ventricosum</name>
    <name type="common">Abyssinian banana</name>
    <name type="synonym">Musa ensete</name>
    <dbReference type="NCBI Taxonomy" id="4639"/>
    <lineage>
        <taxon>Eukaryota</taxon>
        <taxon>Viridiplantae</taxon>
        <taxon>Streptophyta</taxon>
        <taxon>Embryophyta</taxon>
        <taxon>Tracheophyta</taxon>
        <taxon>Spermatophyta</taxon>
        <taxon>Magnoliopsida</taxon>
        <taxon>Liliopsida</taxon>
        <taxon>Zingiberales</taxon>
        <taxon>Musaceae</taxon>
        <taxon>Ensete</taxon>
    </lineage>
</organism>
<dbReference type="SMART" id="SM00382">
    <property type="entry name" value="AAA"/>
    <property type="match status" value="2"/>
</dbReference>
<dbReference type="GO" id="GO:0140359">
    <property type="term" value="F:ABC-type transporter activity"/>
    <property type="evidence" value="ECO:0007669"/>
    <property type="project" value="InterPro"/>
</dbReference>
<comment type="subcellular location">
    <subcellularLocation>
        <location evidence="1">Cell membrane</location>
        <topology evidence="1">Multi-pass membrane protein</topology>
    </subcellularLocation>
</comment>
<gene>
    <name evidence="16" type="ORF">OPV22_009427</name>
</gene>
<evidence type="ECO:0000256" key="7">
    <source>
        <dbReference type="ARBA" id="ARBA00022840"/>
    </source>
</evidence>
<evidence type="ECO:0000259" key="15">
    <source>
        <dbReference type="PROSITE" id="PS50929"/>
    </source>
</evidence>
<evidence type="ECO:0000256" key="4">
    <source>
        <dbReference type="ARBA" id="ARBA00022692"/>
    </source>
</evidence>
<comment type="subunit">
    <text evidence="11">Interacts with 1-naphthylphthalamic acid (NPA).</text>
</comment>
<keyword evidence="7" id="KW-0067">ATP-binding</keyword>
<evidence type="ECO:0000256" key="13">
    <source>
        <dbReference type="SAM" id="Phobius"/>
    </source>
</evidence>
<feature type="domain" description="ABC transporter" evidence="14">
    <location>
        <begin position="999"/>
        <end position="1233"/>
    </location>
</feature>
<reference evidence="16 17" key="1">
    <citation type="submission" date="2022-12" db="EMBL/GenBank/DDBJ databases">
        <title>Chromosome-scale assembly of the Ensete ventricosum genome.</title>
        <authorList>
            <person name="Dussert Y."/>
            <person name="Stocks J."/>
            <person name="Wendawek A."/>
            <person name="Woldeyes F."/>
            <person name="Nichols R.A."/>
            <person name="Borrell J.S."/>
        </authorList>
    </citation>
    <scope>NUCLEOTIDE SEQUENCE [LARGE SCALE GENOMIC DNA]</scope>
    <source>
        <strain evidence="17">cv. Maze</strain>
        <tissue evidence="16">Seeds</tissue>
    </source>
</reference>
<evidence type="ECO:0000256" key="8">
    <source>
        <dbReference type="ARBA" id="ARBA00022989"/>
    </source>
</evidence>
<feature type="transmembrane region" description="Helical" evidence="13">
    <location>
        <begin position="83"/>
        <end position="102"/>
    </location>
</feature>
<dbReference type="InterPro" id="IPR017871">
    <property type="entry name" value="ABC_transporter-like_CS"/>
</dbReference>
<feature type="transmembrane region" description="Helical" evidence="13">
    <location>
        <begin position="32"/>
        <end position="54"/>
    </location>
</feature>